<dbReference type="CDD" id="cd05015">
    <property type="entry name" value="SIS_PGI_1"/>
    <property type="match status" value="1"/>
</dbReference>
<dbReference type="Pfam" id="PF00342">
    <property type="entry name" value="PGI"/>
    <property type="match status" value="1"/>
</dbReference>
<evidence type="ECO:0000256" key="3">
    <source>
        <dbReference type="ARBA" id="ARBA00004857"/>
    </source>
</evidence>
<comment type="catalytic activity">
    <reaction evidence="12">
        <text>alpha-D-glucose 6-phosphate = beta-D-fructose 6-phosphate</text>
        <dbReference type="Rhea" id="RHEA:11816"/>
        <dbReference type="ChEBI" id="CHEBI:57634"/>
        <dbReference type="ChEBI" id="CHEBI:58225"/>
        <dbReference type="EC" id="5.3.1.9"/>
    </reaction>
</comment>
<dbReference type="GO" id="GO:0004801">
    <property type="term" value="F:transaldolase activity"/>
    <property type="evidence" value="ECO:0007669"/>
    <property type="project" value="UniProtKB-UniRule"/>
</dbReference>
<dbReference type="EMBL" id="CP018191">
    <property type="protein sequence ID" value="APH54109.1"/>
    <property type="molecule type" value="Genomic_DNA"/>
</dbReference>
<evidence type="ECO:0000256" key="10">
    <source>
        <dbReference type="ARBA" id="ARBA00048810"/>
    </source>
</evidence>
<sequence length="945" mass="102350">MSETKNPLAQLNDHGQSPWLDFVSRSLLESGELVKLIERDGVRGVTSNPSIFEKAIGQSKEYDPQLKETLERGDLEISTLYETLAITDISHAADQLYPVWEQTKGQDGYISLEVSPYLALRTQDTIDEARRLWQTVDKPNLMIKVPGTEAGVPAIETLIADGININVTLLFSLQAYDAVAWAYIKGLEARAAKGKDISHIASVASFFVSRIDASVDKEVERKLKAGEGDADVLRSLQGKVAIANAKMAYQHYKKLIADPRWKALEAKGANPQRLLWASTGVKSKDLPDTLYVETLIGANTVNTMPPATMDATRDHGKIATTIEDNLEAAQKTLHDLAAQGISLDQITTDLVVDGVQRFADDADKLYGAVAQRRAQFFDGEATRSVISFGSDTLKKDVETETETWRHDGLIRALWRGEKTLWTNADEDKWVGWLHIVEQELADADTLTRFAQHVQEGGYTDVVLLGMGGSSLGPEVLSKTFGQRSGWPTFHMLDSTDPAQVKAIRDAVTLPTTLFIVSSKSGSTLEPNIFKQYFYEAAGKNGSHFVAVTDPGSHMEEVARQDGFAHIFHGVKSIGGRYSVLSKFGLVPAAAIGIDIPAFLSTTLQMVHACGPYAPPAQNPGLQLGIALGVAATKHKRDKVTLIASPGIADIGAWLEQLLAESTGKQGKGLIPVADEPRIDPGAYSNDRFFAYIALKDGEDAEQAAFVAALEKAGHPVARLTVPSTLHIGQEFFRWEIATAVAGAILDINPFDQPDVEASKIKTRELTASVEKTGSLPEEKPFFTGDGVALYADPRNAAAFGTPANLAEALKIHFDRISSGDYAALLAYIEHTEAHEAAMQAIRAQILNAKHVATCLGFGPRFLHSTGQAYKGGPNSGVFLQITTEDAQDQPVPGQSYGFSIVKAAQARGDFDVLAERGRRALRVHFTSGVENGLKTLAKAVAQALS</sequence>
<dbReference type="HAMAP" id="MF_00493">
    <property type="entry name" value="Transaldolase_2"/>
    <property type="match status" value="1"/>
</dbReference>
<dbReference type="Gene3D" id="3.40.50.10490">
    <property type="entry name" value="Glucose-6-phosphate isomerase like protein, domain 1"/>
    <property type="match status" value="3"/>
</dbReference>
<dbReference type="GO" id="GO:0006096">
    <property type="term" value="P:glycolytic process"/>
    <property type="evidence" value="ECO:0007669"/>
    <property type="project" value="UniProtKB-KW"/>
</dbReference>
<dbReference type="SUPFAM" id="SSF51569">
    <property type="entry name" value="Aldolase"/>
    <property type="match status" value="1"/>
</dbReference>
<reference evidence="14" key="1">
    <citation type="submission" date="2016-11" db="EMBL/GenBank/DDBJ databases">
        <title>Comparative genomic and phenotypic analysis of Granulibacter bethesdensis clinical isolates from patients with chronic granulomatous disease.</title>
        <authorList>
            <person name="Zarember K.A."/>
            <person name="Porcella S.F."/>
            <person name="Chu J."/>
            <person name="Ding L."/>
            <person name="Dahlstrom E."/>
            <person name="Barbian K."/>
            <person name="Martens C."/>
            <person name="Sykora L."/>
            <person name="Kramer S."/>
            <person name="Pettinato A.M."/>
            <person name="Hong H."/>
            <person name="Wald G."/>
            <person name="Berg L.J."/>
            <person name="Rogge L.S."/>
            <person name="Greenberg D.E."/>
            <person name="Falcone E.L."/>
            <person name="Neves J.F."/>
            <person name="Simoes M.J."/>
            <person name="Casal M."/>
            <person name="Rodriguez-Lopez F.C."/>
            <person name="Zelazny A."/>
            <person name="Gallin J.I."/>
            <person name="Holland S.M."/>
        </authorList>
    </citation>
    <scope>NUCLEOTIDE SEQUENCE [LARGE SCALE GENOMIC DNA]</scope>
    <source>
        <strain evidence="14">NIH9.1</strain>
    </source>
</reference>
<evidence type="ECO:0000256" key="1">
    <source>
        <dbReference type="ARBA" id="ARBA00003518"/>
    </source>
</evidence>
<dbReference type="PROSITE" id="PS00958">
    <property type="entry name" value="TRANSALDOLASE_2"/>
    <property type="match status" value="1"/>
</dbReference>
<evidence type="ECO:0000256" key="8">
    <source>
        <dbReference type="ARBA" id="ARBA00023126"/>
    </source>
</evidence>
<dbReference type="NCBIfam" id="NF002881">
    <property type="entry name" value="PRK03343.1"/>
    <property type="match status" value="1"/>
</dbReference>
<dbReference type="EC" id="2.2.1.2" evidence="5 11"/>
<dbReference type="NCBIfam" id="TIGR00876">
    <property type="entry name" value="tal_mycobact"/>
    <property type="match status" value="1"/>
</dbReference>
<keyword evidence="6 11" id="KW-0963">Cytoplasm</keyword>
<evidence type="ECO:0000256" key="12">
    <source>
        <dbReference type="RuleBase" id="RU000612"/>
    </source>
</evidence>
<dbReference type="NCBIfam" id="NF007080">
    <property type="entry name" value="PRK09533.1"/>
    <property type="match status" value="1"/>
</dbReference>
<keyword evidence="8 11" id="KW-0570">Pentose shunt</keyword>
<dbReference type="GO" id="GO:0005737">
    <property type="term" value="C:cytoplasm"/>
    <property type="evidence" value="ECO:0007669"/>
    <property type="project" value="UniProtKB-SubCell"/>
</dbReference>
<dbReference type="PRINTS" id="PR00662">
    <property type="entry name" value="G6PISOMERASE"/>
</dbReference>
<evidence type="ECO:0000313" key="13">
    <source>
        <dbReference type="EMBL" id="APH54109.1"/>
    </source>
</evidence>
<comment type="catalytic activity">
    <reaction evidence="10 11">
        <text>D-sedoheptulose 7-phosphate + D-glyceraldehyde 3-phosphate = D-erythrose 4-phosphate + beta-D-fructose 6-phosphate</text>
        <dbReference type="Rhea" id="RHEA:17053"/>
        <dbReference type="ChEBI" id="CHEBI:16897"/>
        <dbReference type="ChEBI" id="CHEBI:57483"/>
        <dbReference type="ChEBI" id="CHEBI:57634"/>
        <dbReference type="ChEBI" id="CHEBI:59776"/>
        <dbReference type="EC" id="2.2.1.2"/>
    </reaction>
</comment>
<keyword evidence="9 11" id="KW-0704">Schiff base</keyword>
<evidence type="ECO:0000256" key="4">
    <source>
        <dbReference type="ARBA" id="ARBA00008426"/>
    </source>
</evidence>
<evidence type="ECO:0000256" key="2">
    <source>
        <dbReference type="ARBA" id="ARBA00004496"/>
    </source>
</evidence>
<evidence type="ECO:0000256" key="6">
    <source>
        <dbReference type="ARBA" id="ARBA00022490"/>
    </source>
</evidence>
<evidence type="ECO:0000256" key="9">
    <source>
        <dbReference type="ARBA" id="ARBA00023270"/>
    </source>
</evidence>
<comment type="function">
    <text evidence="1 11">Transaldolase is important for the balance of metabolites in the pentose-phosphate pathway.</text>
</comment>
<evidence type="ECO:0000256" key="7">
    <source>
        <dbReference type="ARBA" id="ARBA00022679"/>
    </source>
</evidence>
<dbReference type="InterPro" id="IPR001585">
    <property type="entry name" value="TAL/FSA"/>
</dbReference>
<dbReference type="GO" id="GO:0006094">
    <property type="term" value="P:gluconeogenesis"/>
    <property type="evidence" value="ECO:0007669"/>
    <property type="project" value="UniProtKB-KW"/>
</dbReference>
<dbReference type="PANTHER" id="PTHR10683:SF31">
    <property type="entry name" value="TRANSALDOLASE"/>
    <property type="match status" value="1"/>
</dbReference>
<evidence type="ECO:0000256" key="11">
    <source>
        <dbReference type="HAMAP-Rule" id="MF_00493"/>
    </source>
</evidence>
<keyword evidence="12 13" id="KW-0413">Isomerase</keyword>
<dbReference type="InterPro" id="IPR001672">
    <property type="entry name" value="G6P_Isomerase"/>
</dbReference>
<dbReference type="Gene3D" id="3.20.20.70">
    <property type="entry name" value="Aldolase class I"/>
    <property type="match status" value="1"/>
</dbReference>
<proteinExistence type="inferred from homology"/>
<dbReference type="SUPFAM" id="SSF53697">
    <property type="entry name" value="SIS domain"/>
    <property type="match status" value="1"/>
</dbReference>
<name>A0AAC9P8K9_9PROT</name>
<comment type="subcellular location">
    <subcellularLocation>
        <location evidence="2 11">Cytoplasm</location>
    </subcellularLocation>
</comment>
<dbReference type="AlphaFoldDB" id="A0AAC9P8K9"/>
<dbReference type="Proteomes" id="UP000182373">
    <property type="component" value="Chromosome"/>
</dbReference>
<comment type="similarity">
    <text evidence="12">Belongs to the GPI family.</text>
</comment>
<comment type="similarity">
    <text evidence="4 11">Belongs to the transaldolase family. Type 2 subfamily.</text>
</comment>
<dbReference type="RefSeq" id="WP_072572241.1">
    <property type="nucleotide sequence ID" value="NZ_CP018191.1"/>
</dbReference>
<comment type="pathway">
    <text evidence="3 11">Carbohydrate degradation; pentose phosphate pathway; D-glyceraldehyde 3-phosphate and beta-D-fructose 6-phosphate from D-ribose 5-phosphate and D-xylulose 5-phosphate (non-oxidative stage): step 2/3.</text>
</comment>
<protein>
    <recommendedName>
        <fullName evidence="5 11">Transaldolase</fullName>
        <ecNumber evidence="5 11">2.2.1.2</ecNumber>
    </recommendedName>
</protein>
<dbReference type="GO" id="GO:0006098">
    <property type="term" value="P:pentose-phosphate shunt"/>
    <property type="evidence" value="ECO:0007669"/>
    <property type="project" value="UniProtKB-UniRule"/>
</dbReference>
<dbReference type="PROSITE" id="PS01054">
    <property type="entry name" value="TRANSALDOLASE_1"/>
    <property type="match status" value="1"/>
</dbReference>
<evidence type="ECO:0000313" key="14">
    <source>
        <dbReference type="Proteomes" id="UP000182373"/>
    </source>
</evidence>
<keyword evidence="12" id="KW-0312">Gluconeogenesis</keyword>
<gene>
    <name evidence="11" type="primary">tal</name>
    <name evidence="13" type="ORF">GbCGDNIH9_0855</name>
</gene>
<keyword evidence="12" id="KW-0324">Glycolysis</keyword>
<dbReference type="InterPro" id="IPR018225">
    <property type="entry name" value="Transaldolase_AS"/>
</dbReference>
<dbReference type="PANTHER" id="PTHR10683">
    <property type="entry name" value="TRANSALDOLASE"/>
    <property type="match status" value="1"/>
</dbReference>
<dbReference type="PROSITE" id="PS51463">
    <property type="entry name" value="P_GLUCOSE_ISOMERASE_3"/>
    <property type="match status" value="1"/>
</dbReference>
<dbReference type="InterPro" id="IPR046348">
    <property type="entry name" value="SIS_dom_sf"/>
</dbReference>
<evidence type="ECO:0000256" key="5">
    <source>
        <dbReference type="ARBA" id="ARBA00013151"/>
    </source>
</evidence>
<feature type="active site" description="Schiff-base intermediate with substrate" evidence="11">
    <location>
        <position position="144"/>
    </location>
</feature>
<dbReference type="InterPro" id="IPR004732">
    <property type="entry name" value="Transaldolase_2"/>
</dbReference>
<accession>A0AAC9P8K9</accession>
<dbReference type="InterPro" id="IPR013785">
    <property type="entry name" value="Aldolase_TIM"/>
</dbReference>
<dbReference type="CDD" id="cd00955">
    <property type="entry name" value="Transaldolase_like"/>
    <property type="match status" value="1"/>
</dbReference>
<dbReference type="GO" id="GO:0097367">
    <property type="term" value="F:carbohydrate derivative binding"/>
    <property type="evidence" value="ECO:0007669"/>
    <property type="project" value="InterPro"/>
</dbReference>
<dbReference type="InterPro" id="IPR035476">
    <property type="entry name" value="SIS_PGI_1"/>
</dbReference>
<keyword evidence="7 11" id="KW-0808">Transferase</keyword>
<dbReference type="GO" id="GO:0004347">
    <property type="term" value="F:glucose-6-phosphate isomerase activity"/>
    <property type="evidence" value="ECO:0007669"/>
    <property type="project" value="UniProtKB-EC"/>
</dbReference>
<comment type="pathway">
    <text evidence="12">Carbohydrate degradation; glycolysis; D-glyceraldehyde 3-phosphate and glycerone phosphate from D-glucose: step 2/4.</text>
</comment>
<organism evidence="13 14">
    <name type="scientific">Granulibacter bethesdensis</name>
    <dbReference type="NCBI Taxonomy" id="364410"/>
    <lineage>
        <taxon>Bacteria</taxon>
        <taxon>Pseudomonadati</taxon>
        <taxon>Pseudomonadota</taxon>
        <taxon>Alphaproteobacteria</taxon>
        <taxon>Acetobacterales</taxon>
        <taxon>Acetobacteraceae</taxon>
        <taxon>Granulibacter</taxon>
    </lineage>
</organism>
<dbReference type="Pfam" id="PF00923">
    <property type="entry name" value="TAL_FSA"/>
    <property type="match status" value="1"/>
</dbReference>